<dbReference type="RefSeq" id="WP_256192205.1">
    <property type="nucleotide sequence ID" value="NZ_JANFZG010000035.1"/>
</dbReference>
<dbReference type="EMBL" id="JANFZH010000035">
    <property type="protein sequence ID" value="MCQ4841024.1"/>
    <property type="molecule type" value="Genomic_DNA"/>
</dbReference>
<comment type="caution">
    <text evidence="2">The sequence shown here is derived from an EMBL/GenBank/DDBJ whole genome shotgun (WGS) entry which is preliminary data.</text>
</comment>
<gene>
    <name evidence="2" type="ORF">NE695_14000</name>
</gene>
<keyword evidence="1" id="KW-0472">Membrane</keyword>
<keyword evidence="3" id="KW-1185">Reference proteome</keyword>
<proteinExistence type="predicted"/>
<accession>A0ABT1S285</accession>
<keyword evidence="1" id="KW-1133">Transmembrane helix</keyword>
<reference evidence="2 3" key="1">
    <citation type="submission" date="2022-06" db="EMBL/GenBank/DDBJ databases">
        <title>Isolation of gut microbiota from human fecal samples.</title>
        <authorList>
            <person name="Pamer E.G."/>
            <person name="Barat B."/>
            <person name="Waligurski E."/>
            <person name="Medina S."/>
            <person name="Paddock L."/>
            <person name="Mostad J."/>
        </authorList>
    </citation>
    <scope>NUCLEOTIDE SEQUENCE [LARGE SCALE GENOMIC DNA]</scope>
    <source>
        <strain evidence="2 3">DFI.9.73</strain>
    </source>
</reference>
<organism evidence="2 3">
    <name type="scientific">Neglectibacter timonensis</name>
    <dbReference type="NCBI Taxonomy" id="1776382"/>
    <lineage>
        <taxon>Bacteria</taxon>
        <taxon>Bacillati</taxon>
        <taxon>Bacillota</taxon>
        <taxon>Clostridia</taxon>
        <taxon>Eubacteriales</taxon>
        <taxon>Oscillospiraceae</taxon>
        <taxon>Neglectibacter</taxon>
    </lineage>
</organism>
<sequence length="144" mass="16030">MRKGEREERLAATLRAVLVVGIVLALAAAAYFPFSHFLRLSEARSVLYSAKLARLSAWSVSAECYGAGKPFSDFSAESGFAGETPERIRELCSCEGEFRLLQTDETGYEILCFSYTENGYTAVYRGNRQEGAWQVYRNSELIAS</sequence>
<protein>
    <submittedName>
        <fullName evidence="2">Uncharacterized protein</fullName>
    </submittedName>
</protein>
<evidence type="ECO:0000313" key="2">
    <source>
        <dbReference type="EMBL" id="MCQ4841024.1"/>
    </source>
</evidence>
<keyword evidence="1" id="KW-0812">Transmembrane</keyword>
<evidence type="ECO:0000313" key="3">
    <source>
        <dbReference type="Proteomes" id="UP001524473"/>
    </source>
</evidence>
<name>A0ABT1S285_9FIRM</name>
<evidence type="ECO:0000256" key="1">
    <source>
        <dbReference type="SAM" id="Phobius"/>
    </source>
</evidence>
<feature type="transmembrane region" description="Helical" evidence="1">
    <location>
        <begin position="12"/>
        <end position="34"/>
    </location>
</feature>
<dbReference type="Proteomes" id="UP001524473">
    <property type="component" value="Unassembled WGS sequence"/>
</dbReference>